<proteinExistence type="predicted"/>
<evidence type="ECO:0000256" key="5">
    <source>
        <dbReference type="SAM" id="MobiDB-lite"/>
    </source>
</evidence>
<dbReference type="Pfam" id="PF20179">
    <property type="entry name" value="MSS51_C"/>
    <property type="match status" value="1"/>
</dbReference>
<dbReference type="PANTHER" id="PTHR28069">
    <property type="entry name" value="GH20023P"/>
    <property type="match status" value="1"/>
</dbReference>
<sequence>MFSHVLASSSSHAAIQKSLTHSGERFTCYGEDIPVRNGFATLRNGSSTSTSSSANTLADTTSANKKTTTTIQWRIHRPVIQHGKDKETGQIGKVREADAKRRLLEYVETYAYEKESLQFESPPEDFTCSSSAVASTPAYCIYYNGYEDNNEEWVLLPVVMEGEQVDVLLSVMNGKSQNIDIKEVARTITYKCSSPSCRNEGLKSCGRCLTAKYCSAECQRSHWKGGHKLVCVVAGSAPKPKTNTAPSAAAPSKQPSILDIRATAERCNAINDKVHTRAEKLLKSNILAIPCEEKGASTFVDLLRITAAVPRWSGGAWPTFFSQVYPKAFPSIPASFDDASELVNTDIRAMTDILTQPLTALFAIIRAGVVTSSSSSDPVNIHIVGAENDYQTVELGGRVFENKGAEMYGGMSKWLLLQRLLPCDIDVNILYVGPGVTRHGKKAVRPPSELPHPRRGTVTLEARKGYYHDVVDVATERPTLVLAQNAGIQHGPHTREWLPTLRALCDDHVLFCATMYDLGEHERSIRVLNSCNVSLGKVIFSGRSPVPSMNLGNLETEADIFSWNRAMLLVQW</sequence>
<evidence type="ECO:0000313" key="7">
    <source>
        <dbReference type="EMBL" id="GHP06147.1"/>
    </source>
</evidence>
<dbReference type="AlphaFoldDB" id="A0A830HM91"/>
<dbReference type="SUPFAM" id="SSF144232">
    <property type="entry name" value="HIT/MYND zinc finger-like"/>
    <property type="match status" value="1"/>
</dbReference>
<evidence type="ECO:0000256" key="1">
    <source>
        <dbReference type="ARBA" id="ARBA00022723"/>
    </source>
</evidence>
<name>A0A830HM91_9CHLO</name>
<dbReference type="Gene3D" id="6.10.140.2220">
    <property type="match status" value="1"/>
</dbReference>
<evidence type="ECO:0000256" key="3">
    <source>
        <dbReference type="ARBA" id="ARBA00022833"/>
    </source>
</evidence>
<organism evidence="7 8">
    <name type="scientific">Pycnococcus provasolii</name>
    <dbReference type="NCBI Taxonomy" id="41880"/>
    <lineage>
        <taxon>Eukaryota</taxon>
        <taxon>Viridiplantae</taxon>
        <taxon>Chlorophyta</taxon>
        <taxon>Pseudoscourfieldiophyceae</taxon>
        <taxon>Pseudoscourfieldiales</taxon>
        <taxon>Pycnococcaceae</taxon>
        <taxon>Pycnococcus</taxon>
    </lineage>
</organism>
<dbReference type="Pfam" id="PF01753">
    <property type="entry name" value="zf-MYND"/>
    <property type="match status" value="1"/>
</dbReference>
<dbReference type="InterPro" id="IPR046824">
    <property type="entry name" value="Mss51-like_C"/>
</dbReference>
<dbReference type="EMBL" id="BNJQ01000012">
    <property type="protein sequence ID" value="GHP06147.1"/>
    <property type="molecule type" value="Genomic_DNA"/>
</dbReference>
<dbReference type="Proteomes" id="UP000660262">
    <property type="component" value="Unassembled WGS sequence"/>
</dbReference>
<dbReference type="PROSITE" id="PS01360">
    <property type="entry name" value="ZF_MYND_1"/>
    <property type="match status" value="1"/>
</dbReference>
<keyword evidence="8" id="KW-1185">Reference proteome</keyword>
<evidence type="ECO:0000313" key="8">
    <source>
        <dbReference type="Proteomes" id="UP000660262"/>
    </source>
</evidence>
<gene>
    <name evidence="7" type="ORF">PPROV_000489400</name>
</gene>
<feature type="region of interest" description="Disordered" evidence="5">
    <location>
        <begin position="44"/>
        <end position="63"/>
    </location>
</feature>
<feature type="domain" description="MYND-type" evidence="6">
    <location>
        <begin position="189"/>
        <end position="231"/>
    </location>
</feature>
<keyword evidence="2 4" id="KW-0863">Zinc-finger</keyword>
<dbReference type="GO" id="GO:0008270">
    <property type="term" value="F:zinc ion binding"/>
    <property type="evidence" value="ECO:0007669"/>
    <property type="project" value="UniProtKB-KW"/>
</dbReference>
<keyword evidence="3" id="KW-0862">Zinc</keyword>
<evidence type="ECO:0000256" key="2">
    <source>
        <dbReference type="ARBA" id="ARBA00022771"/>
    </source>
</evidence>
<evidence type="ECO:0000259" key="6">
    <source>
        <dbReference type="PROSITE" id="PS50865"/>
    </source>
</evidence>
<protein>
    <recommendedName>
        <fullName evidence="6">MYND-type domain-containing protein</fullName>
    </recommendedName>
</protein>
<dbReference type="InterPro" id="IPR002893">
    <property type="entry name" value="Znf_MYND"/>
</dbReference>
<dbReference type="OrthoDB" id="529269at2759"/>
<accession>A0A830HM91</accession>
<feature type="compositionally biased region" description="Low complexity" evidence="5">
    <location>
        <begin position="46"/>
        <end position="63"/>
    </location>
</feature>
<dbReference type="PROSITE" id="PS50865">
    <property type="entry name" value="ZF_MYND_2"/>
    <property type="match status" value="1"/>
</dbReference>
<evidence type="ECO:0000256" key="4">
    <source>
        <dbReference type="PROSITE-ProRule" id="PRU00134"/>
    </source>
</evidence>
<reference evidence="7" key="1">
    <citation type="submission" date="2020-10" db="EMBL/GenBank/DDBJ databases">
        <title>Unveiling of a novel bifunctional photoreceptor, Dualchrome1, isolated from a cosmopolitan green alga.</title>
        <authorList>
            <person name="Suzuki S."/>
            <person name="Kawachi M."/>
        </authorList>
    </citation>
    <scope>NUCLEOTIDE SEQUENCE</scope>
    <source>
        <strain evidence="7">NIES 2893</strain>
    </source>
</reference>
<comment type="caution">
    <text evidence="7">The sequence shown here is derived from an EMBL/GenBank/DDBJ whole genome shotgun (WGS) entry which is preliminary data.</text>
</comment>
<keyword evidence="1" id="KW-0479">Metal-binding</keyword>